<dbReference type="Gene3D" id="1.20.5.1000">
    <property type="entry name" value="arf6 gtpase in complex with a specific effector, jip4"/>
    <property type="match status" value="1"/>
</dbReference>
<evidence type="ECO:0000313" key="2">
    <source>
        <dbReference type="EMBL" id="ABY46820.1"/>
    </source>
</evidence>
<proteinExistence type="predicted"/>
<protein>
    <submittedName>
        <fullName evidence="2">Uncharacterized protein</fullName>
    </submittedName>
</protein>
<dbReference type="Proteomes" id="UP000002154">
    <property type="component" value="Plasmid pBWB403"/>
</dbReference>
<reference evidence="2 3" key="1">
    <citation type="journal article" date="2008" name="Chem. Biol. Interact.">
        <title>Extending the Bacillus cereus group genomics to putative food-borne pathogens of different toxicity.</title>
        <authorList>
            <person name="Lapidus A."/>
            <person name="Goltsman E."/>
            <person name="Auger S."/>
            <person name="Galleron N."/>
            <person name="Segurens B."/>
            <person name="Dossat C."/>
            <person name="Land M.L."/>
            <person name="Broussolle V."/>
            <person name="Brillard J."/>
            <person name="Guinebretiere M.H."/>
            <person name="Sanchis V."/>
            <person name="Nguen-The C."/>
            <person name="Lereclus D."/>
            <person name="Richardson P."/>
            <person name="Wincker P."/>
            <person name="Weissenbach J."/>
            <person name="Ehrlich S.D."/>
            <person name="Sorokin A."/>
        </authorList>
    </citation>
    <scope>NUCLEOTIDE SEQUENCE [LARGE SCALE GENOMIC DNA]</scope>
    <source>
        <strain evidence="3">KBAB4</strain>
        <plasmid evidence="2 3">pBWB403</plasmid>
    </source>
</reference>
<gene>
    <name evidence="2" type="ordered locus">BcerKBAB4_5326</name>
</gene>
<feature type="coiled-coil region" evidence="1">
    <location>
        <begin position="17"/>
        <end position="44"/>
    </location>
</feature>
<keyword evidence="2" id="KW-0614">Plasmid</keyword>
<dbReference type="RefSeq" id="WP_012260057.1">
    <property type="nucleotide sequence ID" value="NC_010182.1"/>
</dbReference>
<organism evidence="2 3">
    <name type="scientific">Bacillus mycoides (strain KBAB4)</name>
    <name type="common">Bacillus weihenstephanensis</name>
    <dbReference type="NCBI Taxonomy" id="315730"/>
    <lineage>
        <taxon>Bacteria</taxon>
        <taxon>Bacillati</taxon>
        <taxon>Bacillota</taxon>
        <taxon>Bacilli</taxon>
        <taxon>Bacillales</taxon>
        <taxon>Bacillaceae</taxon>
        <taxon>Bacillus</taxon>
        <taxon>Bacillus cereus group</taxon>
    </lineage>
</organism>
<evidence type="ECO:0000256" key="1">
    <source>
        <dbReference type="SAM" id="Coils"/>
    </source>
</evidence>
<dbReference type="KEGG" id="bwe:BcerKBAB4_5326"/>
<dbReference type="EMBL" id="CP000906">
    <property type="protein sequence ID" value="ABY46820.1"/>
    <property type="molecule type" value="Genomic_DNA"/>
</dbReference>
<accession>A9VVK5</accession>
<sequence>MLSNTQMTVDVNHDNIRNDLAIQVANLTSDKAVLQEQVRVLANDKLALESIVREQQERIVFLEKPAEKSEPATEVIDA</sequence>
<dbReference type="AlphaFoldDB" id="A9VVK5"/>
<evidence type="ECO:0000313" key="3">
    <source>
        <dbReference type="Proteomes" id="UP000002154"/>
    </source>
</evidence>
<name>A9VVK5_BACMK</name>
<keyword evidence="1" id="KW-0175">Coiled coil</keyword>
<dbReference type="HOGENOM" id="CLU_2614840_0_0_9"/>
<geneLocation type="plasmid" evidence="2 3">
    <name>pBWB403</name>
</geneLocation>